<dbReference type="Gene3D" id="1.20.1560.10">
    <property type="entry name" value="ABC transporter type 1, transmembrane domain"/>
    <property type="match status" value="1"/>
</dbReference>
<dbReference type="PROSITE" id="PS50929">
    <property type="entry name" value="ABC_TM1F"/>
    <property type="match status" value="1"/>
</dbReference>
<reference evidence="11 12" key="1">
    <citation type="submission" date="2020-08" db="EMBL/GenBank/DDBJ databases">
        <title>Genomic Encyclopedia of Type Strains, Phase IV (KMG-IV): sequencing the most valuable type-strain genomes for metagenomic binning, comparative biology and taxonomic classification.</title>
        <authorList>
            <person name="Goeker M."/>
        </authorList>
    </citation>
    <scope>NUCLEOTIDE SEQUENCE [LARGE SCALE GENOMIC DNA]</scope>
    <source>
        <strain evidence="11 12">DSM 5391</strain>
    </source>
</reference>
<evidence type="ECO:0000256" key="4">
    <source>
        <dbReference type="ARBA" id="ARBA00022741"/>
    </source>
</evidence>
<evidence type="ECO:0000259" key="10">
    <source>
        <dbReference type="PROSITE" id="PS50929"/>
    </source>
</evidence>
<sequence>MDSIRRYLHFVKPYRFQIIATIIIGIIKFAIPLLIPLLLKYVLDDIVGNDSLSKVEKTDKLIFIVGIMLFIFVILRPPIEYYRQYFAQWTSSKILYDIRDQLFTHIQKLSFKYYSNTKTGEVISRVINDVEQTKTFVVTGLMNLWLDLATVFIAIGIMFTMDIKLTMVSILLLPLYMVSVKYFFGKLRQLTRKRSQALAEVQSYLHERVQGMPVIKSFAIEDVEQKNFDHENRNFLDKAIEHTRWNAKSFAAVNTVTDIAPLLVIGYSGYLVVHDALSVGAMVAFTGYIDRLYSPLRRLVNSSTTLTQSFASMDRVFELMDEKYDIEDRPDSIECNNVKGHIVFDHVDFSYDEQNADVLKSINLDIQKGETIAFVGMSGGGKSSLVSLIPRFYDVTGGKILLDGTDIRDFKVRSLRDKIGMVLQDNILFSDSVMANILLGKPGASREEVMEAAKAANAHDFIMNLPDGYDTKVGERGVKLSGGQKQRIAIARVFLKNPPILILDEATSALDLESEHLIQETLEILAKDRTTFIVAHRLSTITHADRIILIEHGEVVEAGSHPELMEKKGNYYKLFQVQQLDQ</sequence>
<dbReference type="AlphaFoldDB" id="A0A7X0LYS8"/>
<gene>
    <name evidence="11" type="ORF">HNR53_004547</name>
</gene>
<evidence type="ECO:0000256" key="2">
    <source>
        <dbReference type="ARBA" id="ARBA00005417"/>
    </source>
</evidence>
<keyword evidence="12" id="KW-1185">Reference proteome</keyword>
<evidence type="ECO:0000313" key="11">
    <source>
        <dbReference type="EMBL" id="MBB6447837.1"/>
    </source>
</evidence>
<dbReference type="SUPFAM" id="SSF52540">
    <property type="entry name" value="P-loop containing nucleoside triphosphate hydrolases"/>
    <property type="match status" value="1"/>
</dbReference>
<dbReference type="Pfam" id="PF00664">
    <property type="entry name" value="ABC_membrane"/>
    <property type="match status" value="1"/>
</dbReference>
<dbReference type="EMBL" id="JACHGK010000030">
    <property type="protein sequence ID" value="MBB6447837.1"/>
    <property type="molecule type" value="Genomic_DNA"/>
</dbReference>
<feature type="transmembrane region" description="Helical" evidence="8">
    <location>
        <begin position="61"/>
        <end position="79"/>
    </location>
</feature>
<dbReference type="GO" id="GO:0005886">
    <property type="term" value="C:plasma membrane"/>
    <property type="evidence" value="ECO:0007669"/>
    <property type="project" value="UniProtKB-SubCell"/>
</dbReference>
<comment type="caution">
    <text evidence="11">The sequence shown here is derived from an EMBL/GenBank/DDBJ whole genome shotgun (WGS) entry which is preliminary data.</text>
</comment>
<dbReference type="InterPro" id="IPR003593">
    <property type="entry name" value="AAA+_ATPase"/>
</dbReference>
<keyword evidence="7 8" id="KW-0472">Membrane</keyword>
<name>A0A7X0LYS8_9BACI</name>
<evidence type="ECO:0000256" key="3">
    <source>
        <dbReference type="ARBA" id="ARBA00022692"/>
    </source>
</evidence>
<dbReference type="SUPFAM" id="SSF90123">
    <property type="entry name" value="ABC transporter transmembrane region"/>
    <property type="match status" value="1"/>
</dbReference>
<feature type="domain" description="ABC transporter" evidence="9">
    <location>
        <begin position="342"/>
        <end position="577"/>
    </location>
</feature>
<dbReference type="Pfam" id="PF00005">
    <property type="entry name" value="ABC_tran"/>
    <property type="match status" value="1"/>
</dbReference>
<comment type="similarity">
    <text evidence="2">Belongs to the ABC transporter superfamily.</text>
</comment>
<dbReference type="InterPro" id="IPR003439">
    <property type="entry name" value="ABC_transporter-like_ATP-bd"/>
</dbReference>
<comment type="subcellular location">
    <subcellularLocation>
        <location evidence="1">Cell membrane</location>
        <topology evidence="1">Multi-pass membrane protein</topology>
    </subcellularLocation>
</comment>
<keyword evidence="3 8" id="KW-0812">Transmembrane</keyword>
<keyword evidence="4" id="KW-0547">Nucleotide-binding</keyword>
<dbReference type="FunFam" id="3.40.50.300:FF:000218">
    <property type="entry name" value="Multidrug ABC transporter ATP-binding protein"/>
    <property type="match status" value="1"/>
</dbReference>
<keyword evidence="5 11" id="KW-0067">ATP-binding</keyword>
<evidence type="ECO:0000256" key="1">
    <source>
        <dbReference type="ARBA" id="ARBA00004651"/>
    </source>
</evidence>
<dbReference type="Gene3D" id="3.40.50.300">
    <property type="entry name" value="P-loop containing nucleotide triphosphate hydrolases"/>
    <property type="match status" value="1"/>
</dbReference>
<dbReference type="InterPro" id="IPR039421">
    <property type="entry name" value="Type_1_exporter"/>
</dbReference>
<evidence type="ECO:0000256" key="8">
    <source>
        <dbReference type="SAM" id="Phobius"/>
    </source>
</evidence>
<dbReference type="RefSeq" id="WP_184530163.1">
    <property type="nucleotide sequence ID" value="NZ_JACHGK010000030.1"/>
</dbReference>
<dbReference type="Proteomes" id="UP000531594">
    <property type="component" value="Unassembled WGS sequence"/>
</dbReference>
<dbReference type="PROSITE" id="PS50893">
    <property type="entry name" value="ABC_TRANSPORTER_2"/>
    <property type="match status" value="1"/>
</dbReference>
<feature type="transmembrane region" description="Helical" evidence="8">
    <location>
        <begin position="20"/>
        <end position="41"/>
    </location>
</feature>
<evidence type="ECO:0000256" key="6">
    <source>
        <dbReference type="ARBA" id="ARBA00022989"/>
    </source>
</evidence>
<dbReference type="InterPro" id="IPR027417">
    <property type="entry name" value="P-loop_NTPase"/>
</dbReference>
<dbReference type="PANTHER" id="PTHR43394:SF1">
    <property type="entry name" value="ATP-BINDING CASSETTE SUB-FAMILY B MEMBER 10, MITOCHONDRIAL"/>
    <property type="match status" value="1"/>
</dbReference>
<dbReference type="SMART" id="SM00382">
    <property type="entry name" value="AAA"/>
    <property type="match status" value="1"/>
</dbReference>
<dbReference type="GO" id="GO:0005524">
    <property type="term" value="F:ATP binding"/>
    <property type="evidence" value="ECO:0007669"/>
    <property type="project" value="UniProtKB-KW"/>
</dbReference>
<evidence type="ECO:0000259" key="9">
    <source>
        <dbReference type="PROSITE" id="PS50893"/>
    </source>
</evidence>
<dbReference type="InterPro" id="IPR036640">
    <property type="entry name" value="ABC1_TM_sf"/>
</dbReference>
<dbReference type="PANTHER" id="PTHR43394">
    <property type="entry name" value="ATP-DEPENDENT PERMEASE MDL1, MITOCHONDRIAL"/>
    <property type="match status" value="1"/>
</dbReference>
<feature type="domain" description="ABC transmembrane type-1" evidence="10">
    <location>
        <begin position="19"/>
        <end position="308"/>
    </location>
</feature>
<dbReference type="GO" id="GO:0015421">
    <property type="term" value="F:ABC-type oligopeptide transporter activity"/>
    <property type="evidence" value="ECO:0007669"/>
    <property type="project" value="TreeGrafter"/>
</dbReference>
<protein>
    <submittedName>
        <fullName evidence="11">Subfamily B ATP-binding cassette protein MsbA</fullName>
        <ecNumber evidence="11">3.6.3.-</ecNumber>
    </submittedName>
</protein>
<proteinExistence type="inferred from homology"/>
<keyword evidence="11" id="KW-0378">Hydrolase</keyword>
<dbReference type="PROSITE" id="PS00211">
    <property type="entry name" value="ABC_TRANSPORTER_1"/>
    <property type="match status" value="1"/>
</dbReference>
<dbReference type="InterPro" id="IPR017871">
    <property type="entry name" value="ABC_transporter-like_CS"/>
</dbReference>
<keyword evidence="6 8" id="KW-1133">Transmembrane helix</keyword>
<accession>A0A7X0LYS8</accession>
<feature type="transmembrane region" description="Helical" evidence="8">
    <location>
        <begin position="135"/>
        <end position="159"/>
    </location>
</feature>
<evidence type="ECO:0000256" key="7">
    <source>
        <dbReference type="ARBA" id="ARBA00023136"/>
    </source>
</evidence>
<dbReference type="CDD" id="cd03251">
    <property type="entry name" value="ABCC_MsbA"/>
    <property type="match status" value="1"/>
</dbReference>
<evidence type="ECO:0000313" key="12">
    <source>
        <dbReference type="Proteomes" id="UP000531594"/>
    </source>
</evidence>
<dbReference type="InterPro" id="IPR011527">
    <property type="entry name" value="ABC1_TM_dom"/>
</dbReference>
<dbReference type="GO" id="GO:0016887">
    <property type="term" value="F:ATP hydrolysis activity"/>
    <property type="evidence" value="ECO:0007669"/>
    <property type="project" value="InterPro"/>
</dbReference>
<evidence type="ECO:0000256" key="5">
    <source>
        <dbReference type="ARBA" id="ARBA00022840"/>
    </source>
</evidence>
<organism evidence="11 12">
    <name type="scientific">Bacillus benzoevorans</name>
    <dbReference type="NCBI Taxonomy" id="1456"/>
    <lineage>
        <taxon>Bacteria</taxon>
        <taxon>Bacillati</taxon>
        <taxon>Bacillota</taxon>
        <taxon>Bacilli</taxon>
        <taxon>Bacillales</taxon>
        <taxon>Bacillaceae</taxon>
        <taxon>Bacillus</taxon>
    </lineage>
</organism>
<feature type="transmembrane region" description="Helical" evidence="8">
    <location>
        <begin position="165"/>
        <end position="184"/>
    </location>
</feature>
<dbReference type="EC" id="3.6.3.-" evidence="11"/>